<comment type="caution">
    <text evidence="6">The sequence shown here is derived from an EMBL/GenBank/DDBJ whole genome shotgun (WGS) entry which is preliminary data.</text>
</comment>
<reference evidence="6" key="1">
    <citation type="submission" date="2022-06" db="EMBL/GenBank/DDBJ databases">
        <title>Sequencing the genomes of 1000 actinobacteria strains.</title>
        <authorList>
            <person name="Klenk H.-P."/>
        </authorList>
    </citation>
    <scope>NUCLEOTIDE SEQUENCE</scope>
    <source>
        <strain evidence="6">DSM 46694</strain>
    </source>
</reference>
<organism evidence="6 7">
    <name type="scientific">Nonomuraea thailandensis</name>
    <dbReference type="NCBI Taxonomy" id="1188745"/>
    <lineage>
        <taxon>Bacteria</taxon>
        <taxon>Bacillati</taxon>
        <taxon>Actinomycetota</taxon>
        <taxon>Actinomycetes</taxon>
        <taxon>Streptosporangiales</taxon>
        <taxon>Streptosporangiaceae</taxon>
        <taxon>Nonomuraea</taxon>
    </lineage>
</organism>
<gene>
    <name evidence="6" type="ORF">HD597_010489</name>
</gene>
<sequence length="240" mass="26513">MTTDLPGWGQLDVGDNSRSGFDIEMMNWLASQVGFKPNYVDVTLSERETALAGGPEERRVHIVAAAYSMTDSRRKNVTFVGPYMITRQGIMVREGDSRIKTVSDLKGKTVCTGTGTTSLEQLKSSGVDMTIIDEPGLNACAQRLLDGETIDAVSTDQLILAGMAQTAPERLHVIPDLTFGGQERYGLGLPLGDVEDCKILTEELQNFMNKGYWAQFFKLRFPELDPDEHKPNAFELDRCA</sequence>
<dbReference type="InterPro" id="IPR051455">
    <property type="entry name" value="Bact_solute-bind_prot3"/>
</dbReference>
<dbReference type="Proteomes" id="UP001139648">
    <property type="component" value="Unassembled WGS sequence"/>
</dbReference>
<dbReference type="PANTHER" id="PTHR30085:SF6">
    <property type="entry name" value="ABC TRANSPORTER GLUTAMINE-BINDING PROTEIN GLNH"/>
    <property type="match status" value="1"/>
</dbReference>
<dbReference type="EMBL" id="JAMZEB010000002">
    <property type="protein sequence ID" value="MCP2363469.1"/>
    <property type="molecule type" value="Genomic_DNA"/>
</dbReference>
<dbReference type="GO" id="GO:0005576">
    <property type="term" value="C:extracellular region"/>
    <property type="evidence" value="ECO:0007669"/>
    <property type="project" value="TreeGrafter"/>
</dbReference>
<name>A0A9X2GTN2_9ACTN</name>
<dbReference type="SMART" id="SM00062">
    <property type="entry name" value="PBPb"/>
    <property type="match status" value="1"/>
</dbReference>
<dbReference type="AlphaFoldDB" id="A0A9X2GTN2"/>
<protein>
    <submittedName>
        <fullName evidence="6">Glutamate transport system substrate-binding protein</fullName>
    </submittedName>
</protein>
<accession>A0A9X2GTN2</accession>
<evidence type="ECO:0000259" key="5">
    <source>
        <dbReference type="SMART" id="SM00062"/>
    </source>
</evidence>
<proteinExistence type="inferred from homology"/>
<dbReference type="Pfam" id="PF00497">
    <property type="entry name" value="SBP_bac_3"/>
    <property type="match status" value="1"/>
</dbReference>
<dbReference type="GO" id="GO:0006865">
    <property type="term" value="P:amino acid transport"/>
    <property type="evidence" value="ECO:0007669"/>
    <property type="project" value="TreeGrafter"/>
</dbReference>
<evidence type="ECO:0000256" key="3">
    <source>
        <dbReference type="ARBA" id="ARBA00022729"/>
    </source>
</evidence>
<evidence type="ECO:0000256" key="4">
    <source>
        <dbReference type="RuleBase" id="RU003744"/>
    </source>
</evidence>
<evidence type="ECO:0000313" key="6">
    <source>
        <dbReference type="EMBL" id="MCP2363469.1"/>
    </source>
</evidence>
<dbReference type="RefSeq" id="WP_253755070.1">
    <property type="nucleotide sequence ID" value="NZ_BAABKA010000006.1"/>
</dbReference>
<dbReference type="InterPro" id="IPR001638">
    <property type="entry name" value="Solute-binding_3/MltF_N"/>
</dbReference>
<dbReference type="PROSITE" id="PS01039">
    <property type="entry name" value="SBP_BACTERIAL_3"/>
    <property type="match status" value="1"/>
</dbReference>
<dbReference type="InterPro" id="IPR018313">
    <property type="entry name" value="SBP_3_CS"/>
</dbReference>
<evidence type="ECO:0000313" key="7">
    <source>
        <dbReference type="Proteomes" id="UP001139648"/>
    </source>
</evidence>
<keyword evidence="7" id="KW-1185">Reference proteome</keyword>
<evidence type="ECO:0000256" key="1">
    <source>
        <dbReference type="ARBA" id="ARBA00010333"/>
    </source>
</evidence>
<keyword evidence="2" id="KW-0813">Transport</keyword>
<feature type="domain" description="Solute-binding protein family 3/N-terminal" evidence="5">
    <location>
        <begin position="10"/>
        <end position="227"/>
    </location>
</feature>
<dbReference type="Gene3D" id="3.40.190.10">
    <property type="entry name" value="Periplasmic binding protein-like II"/>
    <property type="match status" value="2"/>
</dbReference>
<dbReference type="SUPFAM" id="SSF53850">
    <property type="entry name" value="Periplasmic binding protein-like II"/>
    <property type="match status" value="1"/>
</dbReference>
<dbReference type="PANTHER" id="PTHR30085">
    <property type="entry name" value="AMINO ACID ABC TRANSPORTER PERMEASE"/>
    <property type="match status" value="1"/>
</dbReference>
<keyword evidence="3" id="KW-0732">Signal</keyword>
<comment type="similarity">
    <text evidence="1 4">Belongs to the bacterial solute-binding protein 3 family.</text>
</comment>
<evidence type="ECO:0000256" key="2">
    <source>
        <dbReference type="ARBA" id="ARBA00022448"/>
    </source>
</evidence>
<dbReference type="GO" id="GO:0030288">
    <property type="term" value="C:outer membrane-bounded periplasmic space"/>
    <property type="evidence" value="ECO:0007669"/>
    <property type="project" value="TreeGrafter"/>
</dbReference>